<reference evidence="2" key="1">
    <citation type="submission" date="2023-03" db="EMBL/GenBank/DDBJ databases">
        <title>Massive genome expansion in bonnet fungi (Mycena s.s.) driven by repeated elements and novel gene families across ecological guilds.</title>
        <authorList>
            <consortium name="Lawrence Berkeley National Laboratory"/>
            <person name="Harder C.B."/>
            <person name="Miyauchi S."/>
            <person name="Viragh M."/>
            <person name="Kuo A."/>
            <person name="Thoen E."/>
            <person name="Andreopoulos B."/>
            <person name="Lu D."/>
            <person name="Skrede I."/>
            <person name="Drula E."/>
            <person name="Henrissat B."/>
            <person name="Morin E."/>
            <person name="Kohler A."/>
            <person name="Barry K."/>
            <person name="LaButti K."/>
            <person name="Morin E."/>
            <person name="Salamov A."/>
            <person name="Lipzen A."/>
            <person name="Mereny Z."/>
            <person name="Hegedus B."/>
            <person name="Baldrian P."/>
            <person name="Stursova M."/>
            <person name="Weitz H."/>
            <person name="Taylor A."/>
            <person name="Grigoriev I.V."/>
            <person name="Nagy L.G."/>
            <person name="Martin F."/>
            <person name="Kauserud H."/>
        </authorList>
    </citation>
    <scope>NUCLEOTIDE SEQUENCE</scope>
    <source>
        <strain evidence="2">CBHHK200</strain>
    </source>
</reference>
<organism evidence="2 3">
    <name type="scientific">Mycena alexandri</name>
    <dbReference type="NCBI Taxonomy" id="1745969"/>
    <lineage>
        <taxon>Eukaryota</taxon>
        <taxon>Fungi</taxon>
        <taxon>Dikarya</taxon>
        <taxon>Basidiomycota</taxon>
        <taxon>Agaricomycotina</taxon>
        <taxon>Agaricomycetes</taxon>
        <taxon>Agaricomycetidae</taxon>
        <taxon>Agaricales</taxon>
        <taxon>Marasmiineae</taxon>
        <taxon>Mycenaceae</taxon>
        <taxon>Mycena</taxon>
    </lineage>
</organism>
<name>A0AAD6S1A1_9AGAR</name>
<dbReference type="EMBL" id="JARJCM010000304">
    <property type="protein sequence ID" value="KAJ7019168.1"/>
    <property type="molecule type" value="Genomic_DNA"/>
</dbReference>
<protein>
    <submittedName>
        <fullName evidence="2">Uncharacterized protein</fullName>
    </submittedName>
</protein>
<gene>
    <name evidence="2" type="ORF">C8F04DRAFT_1197984</name>
</gene>
<proteinExistence type="predicted"/>
<keyword evidence="3" id="KW-1185">Reference proteome</keyword>
<sequence>METDFGNPQQAQRAVPMHVVRLAIPPPRRRQWASRPQAAHTSVKTHRRSGQAKLEEDAVDIGGESSGQTLAEELSENERDEEEEEVGPHIGRSGGGPKLSRTPSRMIESATFIAHPTPGQQSYSNVTEKTRGPIARQTTDTKGRRGPSHLHVVRMMTSHPDTNFGESLVLRGPPHSVRSTSTDPIRHGDLDVVRASGGVAPTQLARAQSKHL</sequence>
<comment type="caution">
    <text evidence="2">The sequence shown here is derived from an EMBL/GenBank/DDBJ whole genome shotgun (WGS) entry which is preliminary data.</text>
</comment>
<dbReference type="Proteomes" id="UP001218188">
    <property type="component" value="Unassembled WGS sequence"/>
</dbReference>
<feature type="region of interest" description="Disordered" evidence="1">
    <location>
        <begin position="25"/>
        <end position="102"/>
    </location>
</feature>
<evidence type="ECO:0000313" key="2">
    <source>
        <dbReference type="EMBL" id="KAJ7019168.1"/>
    </source>
</evidence>
<evidence type="ECO:0000256" key="1">
    <source>
        <dbReference type="SAM" id="MobiDB-lite"/>
    </source>
</evidence>
<dbReference type="AlphaFoldDB" id="A0AAD6S1A1"/>
<feature type="compositionally biased region" description="Acidic residues" evidence="1">
    <location>
        <begin position="73"/>
        <end position="85"/>
    </location>
</feature>
<accession>A0AAD6S1A1</accession>
<evidence type="ECO:0000313" key="3">
    <source>
        <dbReference type="Proteomes" id="UP001218188"/>
    </source>
</evidence>